<dbReference type="Gene3D" id="3.30.420.10">
    <property type="entry name" value="Ribonuclease H-like superfamily/Ribonuclease H"/>
    <property type="match status" value="1"/>
</dbReference>
<reference evidence="1" key="1">
    <citation type="submission" date="2013-12" db="EMBL/GenBank/DDBJ databases">
        <title>The Genome Sequence of Aphanomyces astaci APO3.</title>
        <authorList>
            <consortium name="The Broad Institute Genomics Platform"/>
            <person name="Russ C."/>
            <person name="Tyler B."/>
            <person name="van West P."/>
            <person name="Dieguez-Uribeondo J."/>
            <person name="Young S.K."/>
            <person name="Zeng Q."/>
            <person name="Gargeya S."/>
            <person name="Fitzgerald M."/>
            <person name="Abouelleil A."/>
            <person name="Alvarado L."/>
            <person name="Chapman S.B."/>
            <person name="Gainer-Dewar J."/>
            <person name="Goldberg J."/>
            <person name="Griggs A."/>
            <person name="Gujja S."/>
            <person name="Hansen M."/>
            <person name="Howarth C."/>
            <person name="Imamovic A."/>
            <person name="Ireland A."/>
            <person name="Larimer J."/>
            <person name="McCowan C."/>
            <person name="Murphy C."/>
            <person name="Pearson M."/>
            <person name="Poon T.W."/>
            <person name="Priest M."/>
            <person name="Roberts A."/>
            <person name="Saif S."/>
            <person name="Shea T."/>
            <person name="Sykes S."/>
            <person name="Wortman J."/>
            <person name="Nusbaum C."/>
            <person name="Birren B."/>
        </authorList>
    </citation>
    <scope>NUCLEOTIDE SEQUENCE [LARGE SCALE GENOMIC DNA]</scope>
    <source>
        <strain evidence="1">APO3</strain>
    </source>
</reference>
<name>W4GA30_APHAT</name>
<dbReference type="EMBL" id="KI913139">
    <property type="protein sequence ID" value="ETV75808.1"/>
    <property type="molecule type" value="Genomic_DNA"/>
</dbReference>
<sequence>MARQSTGRELSHAKKMEVIRCLHTLSTKGKLARGAILTTASEHEIHRTTISRIWKAFQRNELLPSLKAGRVGHSPVYTAHLVASTVRELPQSLRSTMRDISEATGIPLGSLHRALKNFAETPTFDGMWDVVHLDEKWFNADKNVRKVCLAEGEEPEQRAWSSKRFIPKVMFLAAVARPRHDLERGVDFDGKIGIWPFVQYQHAQRSSRNRRAGTLVATWVNVDAPMYRDYVLTRVIPAIKATFATINKRVVLQHDNATPHGGITDADLVPVSTDGCAFVVRCQPPNSPDLNVLDLGFFASIQALQYKLSCGEALDKVFLTLQAVMRLVLENNGGNHFRLPHLRKDALRRAKALMPNVSCLASLLG</sequence>
<dbReference type="GO" id="GO:0003676">
    <property type="term" value="F:nucleic acid binding"/>
    <property type="evidence" value="ECO:0007669"/>
    <property type="project" value="InterPro"/>
</dbReference>
<dbReference type="PANTHER" id="PTHR47169:SF2">
    <property type="entry name" value="OS01G0541250 PROTEIN"/>
    <property type="match status" value="1"/>
</dbReference>
<evidence type="ECO:0000313" key="1">
    <source>
        <dbReference type="EMBL" id="ETV75808.1"/>
    </source>
</evidence>
<dbReference type="OrthoDB" id="77096at2759"/>
<proteinExistence type="predicted"/>
<protein>
    <submittedName>
        <fullName evidence="1">Uncharacterized protein</fullName>
    </submittedName>
</protein>
<dbReference type="RefSeq" id="XP_009834939.1">
    <property type="nucleotide sequence ID" value="XM_009836637.1"/>
</dbReference>
<dbReference type="PANTHER" id="PTHR47169">
    <property type="entry name" value="OS01G0541250 PROTEIN"/>
    <property type="match status" value="1"/>
</dbReference>
<gene>
    <name evidence="1" type="ORF">H257_10175</name>
</gene>
<dbReference type="InterPro" id="IPR036397">
    <property type="entry name" value="RNaseH_sf"/>
</dbReference>
<dbReference type="AlphaFoldDB" id="W4GA30"/>
<dbReference type="VEuPathDB" id="FungiDB:H257_10175"/>
<dbReference type="GeneID" id="20812171"/>
<organism evidence="1">
    <name type="scientific">Aphanomyces astaci</name>
    <name type="common">Crayfish plague agent</name>
    <dbReference type="NCBI Taxonomy" id="112090"/>
    <lineage>
        <taxon>Eukaryota</taxon>
        <taxon>Sar</taxon>
        <taxon>Stramenopiles</taxon>
        <taxon>Oomycota</taxon>
        <taxon>Saprolegniomycetes</taxon>
        <taxon>Saprolegniales</taxon>
        <taxon>Verrucalvaceae</taxon>
        <taxon>Aphanomyces</taxon>
    </lineage>
</organism>
<accession>W4GA30</accession>